<comment type="caution">
    <text evidence="1">The sequence shown here is derived from an EMBL/GenBank/DDBJ whole genome shotgun (WGS) entry which is preliminary data.</text>
</comment>
<sequence>MTYTEKIEKLIHLDLTSYRIAKETGISTQYIDKIRSGKTAIENIGLGEAEDLVKYFDELNNDSSKYITFDTSNLTELKRFNELPELEAVSRVKNML</sequence>
<organism evidence="1 2">
    <name type="scientific">Enterococcus faecalis RP2S-4</name>
    <dbReference type="NCBI Taxonomy" id="1244145"/>
    <lineage>
        <taxon>Bacteria</taxon>
        <taxon>Bacillati</taxon>
        <taxon>Bacillota</taxon>
        <taxon>Bacilli</taxon>
        <taxon>Lactobacillales</taxon>
        <taxon>Enterococcaceae</taxon>
        <taxon>Enterococcus</taxon>
    </lineage>
</organism>
<gene>
    <name evidence="1" type="ORF">D358_01797</name>
</gene>
<protein>
    <submittedName>
        <fullName evidence="1">Toxin-antitoxin system, antitoxin component, Xre family</fullName>
    </submittedName>
</protein>
<name>A0ABC9TIJ6_ENTFL</name>
<evidence type="ECO:0000313" key="2">
    <source>
        <dbReference type="Proteomes" id="UP000015750"/>
    </source>
</evidence>
<proteinExistence type="predicted"/>
<dbReference type="Proteomes" id="UP000015750">
    <property type="component" value="Unassembled WGS sequence"/>
</dbReference>
<dbReference type="EMBL" id="ATIR01000051">
    <property type="protein sequence ID" value="EPI07942.1"/>
    <property type="molecule type" value="Genomic_DNA"/>
</dbReference>
<reference evidence="1 2" key="1">
    <citation type="submission" date="2013-06" db="EMBL/GenBank/DDBJ databases">
        <authorList>
            <person name="Weinstock G."/>
            <person name="Sodergren E."/>
            <person name="Lobos E.A."/>
            <person name="Fulton L."/>
            <person name="Fulton R."/>
            <person name="Courtney L."/>
            <person name="Fronick C."/>
            <person name="O'Laughlin M."/>
            <person name="Godfrey J."/>
            <person name="Wilson R.M."/>
            <person name="Miner T."/>
            <person name="Farmer C."/>
            <person name="Delehaunty K."/>
            <person name="Cordes M."/>
            <person name="Minx P."/>
            <person name="Tomlinson C."/>
            <person name="Chen J."/>
            <person name="Wollam A."/>
            <person name="Pepin K.H."/>
            <person name="Bhonagiri V."/>
            <person name="Zhang X."/>
            <person name="Warren W."/>
            <person name="Mitreva M."/>
            <person name="Mardis E.R."/>
            <person name="Wilson R.K."/>
        </authorList>
    </citation>
    <scope>NUCLEOTIDE SEQUENCE [LARGE SCALE GENOMIC DNA]</scope>
    <source>
        <strain evidence="1 2">RP2S-4</strain>
    </source>
</reference>
<dbReference type="AlphaFoldDB" id="A0ABC9TIJ6"/>
<dbReference type="RefSeq" id="WP_016627403.1">
    <property type="nucleotide sequence ID" value="NZ_KE351799.1"/>
</dbReference>
<evidence type="ECO:0000313" key="1">
    <source>
        <dbReference type="EMBL" id="EPI07942.1"/>
    </source>
</evidence>
<accession>A0ABC9TIJ6</accession>